<accession>A0A0F9H7F6</accession>
<comment type="caution">
    <text evidence="2">The sequence shown here is derived from an EMBL/GenBank/DDBJ whole genome shotgun (WGS) entry which is preliminary data.</text>
</comment>
<organism evidence="2">
    <name type="scientific">marine sediment metagenome</name>
    <dbReference type="NCBI Taxonomy" id="412755"/>
    <lineage>
        <taxon>unclassified sequences</taxon>
        <taxon>metagenomes</taxon>
        <taxon>ecological metagenomes</taxon>
    </lineage>
</organism>
<feature type="non-terminal residue" evidence="2">
    <location>
        <position position="1"/>
    </location>
</feature>
<dbReference type="AlphaFoldDB" id="A0A0F9H7F6"/>
<reference evidence="2" key="1">
    <citation type="journal article" date="2015" name="Nature">
        <title>Complex archaea that bridge the gap between prokaryotes and eukaryotes.</title>
        <authorList>
            <person name="Spang A."/>
            <person name="Saw J.H."/>
            <person name="Jorgensen S.L."/>
            <person name="Zaremba-Niedzwiedzka K."/>
            <person name="Martijn J."/>
            <person name="Lind A.E."/>
            <person name="van Eijk R."/>
            <person name="Schleper C."/>
            <person name="Guy L."/>
            <person name="Ettema T.J."/>
        </authorList>
    </citation>
    <scope>NUCLEOTIDE SEQUENCE</scope>
</reference>
<sequence length="34" mass="3776">HALAADRKKPHPLKSAVGLPQNRGEIRNETLETQ</sequence>
<gene>
    <name evidence="2" type="ORF">LCGC14_2097390</name>
</gene>
<protein>
    <submittedName>
        <fullName evidence="2">Uncharacterized protein</fullName>
    </submittedName>
</protein>
<feature type="region of interest" description="Disordered" evidence="1">
    <location>
        <begin position="1"/>
        <end position="34"/>
    </location>
</feature>
<feature type="compositionally biased region" description="Basic and acidic residues" evidence="1">
    <location>
        <begin position="24"/>
        <end position="34"/>
    </location>
</feature>
<name>A0A0F9H7F6_9ZZZZ</name>
<dbReference type="EMBL" id="LAZR01025663">
    <property type="protein sequence ID" value="KKL71192.1"/>
    <property type="molecule type" value="Genomic_DNA"/>
</dbReference>
<proteinExistence type="predicted"/>
<evidence type="ECO:0000256" key="1">
    <source>
        <dbReference type="SAM" id="MobiDB-lite"/>
    </source>
</evidence>
<evidence type="ECO:0000313" key="2">
    <source>
        <dbReference type="EMBL" id="KKL71192.1"/>
    </source>
</evidence>